<dbReference type="AlphaFoldDB" id="A0A951U8T2"/>
<evidence type="ECO:0000259" key="1">
    <source>
        <dbReference type="Pfam" id="PF25583"/>
    </source>
</evidence>
<dbReference type="InterPro" id="IPR057727">
    <property type="entry name" value="WCX_dom"/>
</dbReference>
<reference evidence="2" key="1">
    <citation type="submission" date="2021-05" db="EMBL/GenBank/DDBJ databases">
        <authorList>
            <person name="Pietrasiak N."/>
            <person name="Ward R."/>
            <person name="Stajich J.E."/>
            <person name="Kurbessoian T."/>
        </authorList>
    </citation>
    <scope>NUCLEOTIDE SEQUENCE</scope>
    <source>
        <strain evidence="2">CPER-KK1</strain>
    </source>
</reference>
<protein>
    <submittedName>
        <fullName evidence="2">WYL domain-containing protein</fullName>
    </submittedName>
</protein>
<evidence type="ECO:0000313" key="2">
    <source>
        <dbReference type="EMBL" id="MBW4544588.1"/>
    </source>
</evidence>
<sequence>MRKISSTFWFLREVMQYAEDCEIVSPESVRSRFTQKLLALCNQYGLKIQD</sequence>
<dbReference type="Pfam" id="PF25583">
    <property type="entry name" value="WCX"/>
    <property type="match status" value="1"/>
</dbReference>
<comment type="caution">
    <text evidence="2">The sequence shown here is derived from an EMBL/GenBank/DDBJ whole genome shotgun (WGS) entry which is preliminary data.</text>
</comment>
<name>A0A951U8T2_9CYAN</name>
<gene>
    <name evidence="2" type="ORF">KME25_09105</name>
</gene>
<reference evidence="2" key="2">
    <citation type="journal article" date="2022" name="Microbiol. Resour. Announc.">
        <title>Metagenome Sequencing to Explore Phylogenomics of Terrestrial Cyanobacteria.</title>
        <authorList>
            <person name="Ward R.D."/>
            <person name="Stajich J.E."/>
            <person name="Johansen J.R."/>
            <person name="Huntemann M."/>
            <person name="Clum A."/>
            <person name="Foster B."/>
            <person name="Foster B."/>
            <person name="Roux S."/>
            <person name="Palaniappan K."/>
            <person name="Varghese N."/>
            <person name="Mukherjee S."/>
            <person name="Reddy T.B.K."/>
            <person name="Daum C."/>
            <person name="Copeland A."/>
            <person name="Chen I.A."/>
            <person name="Ivanova N.N."/>
            <person name="Kyrpides N.C."/>
            <person name="Shapiro N."/>
            <person name="Eloe-Fadrosh E.A."/>
            <person name="Pietrasiak N."/>
        </authorList>
    </citation>
    <scope>NUCLEOTIDE SEQUENCE</scope>
    <source>
        <strain evidence="2">CPER-KK1</strain>
    </source>
</reference>
<dbReference type="EMBL" id="JAHHIF010000009">
    <property type="protein sequence ID" value="MBW4544588.1"/>
    <property type="molecule type" value="Genomic_DNA"/>
</dbReference>
<dbReference type="Proteomes" id="UP000753908">
    <property type="component" value="Unassembled WGS sequence"/>
</dbReference>
<proteinExistence type="predicted"/>
<accession>A0A951U8T2</accession>
<feature type="domain" description="WCX" evidence="1">
    <location>
        <begin position="5"/>
        <end position="37"/>
    </location>
</feature>
<organism evidence="2 3">
    <name type="scientific">Symplocastrum torsivum CPER-KK1</name>
    <dbReference type="NCBI Taxonomy" id="450513"/>
    <lineage>
        <taxon>Bacteria</taxon>
        <taxon>Bacillati</taxon>
        <taxon>Cyanobacteriota</taxon>
        <taxon>Cyanophyceae</taxon>
        <taxon>Oscillatoriophycideae</taxon>
        <taxon>Oscillatoriales</taxon>
        <taxon>Microcoleaceae</taxon>
        <taxon>Symplocastrum</taxon>
    </lineage>
</organism>
<evidence type="ECO:0000313" key="3">
    <source>
        <dbReference type="Proteomes" id="UP000753908"/>
    </source>
</evidence>